<keyword evidence="6" id="KW-0808">Transferase</keyword>
<dbReference type="GO" id="GO:0008483">
    <property type="term" value="F:transaminase activity"/>
    <property type="evidence" value="ECO:0007669"/>
    <property type="project" value="UniProtKB-KW"/>
</dbReference>
<comment type="similarity">
    <text evidence="2 8">Belongs to the class-III pyridoxal-phosphate-dependent aminotransferase family.</text>
</comment>
<dbReference type="PANTHER" id="PTHR45688:SF3">
    <property type="entry name" value="ALANINE--GLYOXYLATE AMINOTRANSFERASE 2, MITOCHONDRIAL"/>
    <property type="match status" value="1"/>
</dbReference>
<dbReference type="InterPro" id="IPR015421">
    <property type="entry name" value="PyrdxlP-dep_Trfase_major"/>
</dbReference>
<evidence type="ECO:0000256" key="5">
    <source>
        <dbReference type="ARBA" id="ARBA00022576"/>
    </source>
</evidence>
<dbReference type="InterPro" id="IPR005814">
    <property type="entry name" value="Aminotrans_3"/>
</dbReference>
<evidence type="ECO:0000256" key="4">
    <source>
        <dbReference type="ARBA" id="ARBA00013049"/>
    </source>
</evidence>
<dbReference type="EMBL" id="CP074132">
    <property type="protein sequence ID" value="QUX30249.1"/>
    <property type="molecule type" value="Genomic_DNA"/>
</dbReference>
<dbReference type="CDD" id="cd00610">
    <property type="entry name" value="OAT_like"/>
    <property type="match status" value="1"/>
</dbReference>
<dbReference type="PIRSF" id="PIRSF000521">
    <property type="entry name" value="Transaminase_4ab_Lys_Orn"/>
    <property type="match status" value="1"/>
</dbReference>
<evidence type="ECO:0000256" key="8">
    <source>
        <dbReference type="RuleBase" id="RU003560"/>
    </source>
</evidence>
<dbReference type="PANTHER" id="PTHR45688">
    <property type="match status" value="1"/>
</dbReference>
<keyword evidence="10" id="KW-1185">Reference proteome</keyword>
<protein>
    <recommendedName>
        <fullName evidence="4">alanine--glyoxylate transaminase</fullName>
        <ecNumber evidence="4">2.6.1.44</ecNumber>
    </recommendedName>
</protein>
<reference evidence="10" key="1">
    <citation type="submission" date="2021-05" db="EMBL/GenBank/DDBJ databases">
        <title>Direct Submission.</title>
        <authorList>
            <person name="Li K."/>
            <person name="Gao J."/>
        </authorList>
    </citation>
    <scope>NUCLEOTIDE SEQUENCE [LARGE SCALE GENOMIC DNA]</scope>
    <source>
        <strain evidence="10">HDS12</strain>
    </source>
</reference>
<evidence type="ECO:0000256" key="7">
    <source>
        <dbReference type="ARBA" id="ARBA00022898"/>
    </source>
</evidence>
<keyword evidence="7 8" id="KW-0663">Pyridoxal phosphate</keyword>
<dbReference type="Gene3D" id="3.40.640.10">
    <property type="entry name" value="Type I PLP-dependent aspartate aminotransferase-like (Major domain)"/>
    <property type="match status" value="1"/>
</dbReference>
<evidence type="ECO:0000313" key="9">
    <source>
        <dbReference type="EMBL" id="QUX30249.1"/>
    </source>
</evidence>
<dbReference type="InterPro" id="IPR015422">
    <property type="entry name" value="PyrdxlP-dep_Trfase_small"/>
</dbReference>
<proteinExistence type="inferred from homology"/>
<name>A0ABX8C747_9ACTN</name>
<sequence length="428" mass="45274">MSELLSRHRAVMPSWLPLYYESPLEITGGEGARVTDAEGNTYLDFFTGIVTNMLGYDVAEVREAVERQIARGVVHTSTLYLIRGQVELAERIASLSGIPDAKVFFTNSGTEANETALLLATYARGSDEVLAMRGSYHGRSFGTVAVTGNRAWKNSSLSPLNVHYLHGTDHAAPAFRGMTDREYVEACVADLRDVLDTAAPNVACLIAEPVQGVGGFAMPPDGLYAAYKEVLDEHGILFVSDEVQTGWGRTGTSFFGIGDHGVVPDAMTFAKGLGNGFAVGGVVARGDLMDRLGALGVATFGGNPVSMAAAGATLDYVLEHDLQGNARRQGALILEGLRALTSLPSVRDVRGKGLMFAVEMADPATGAPSSHLAGRVLEATRERGLLVGKGGVHGNVLRMAPPMTLSQEEAVEGRDVLLDAVRAVDAEA</sequence>
<evidence type="ECO:0000256" key="3">
    <source>
        <dbReference type="ARBA" id="ARBA00011881"/>
    </source>
</evidence>
<dbReference type="SUPFAM" id="SSF53383">
    <property type="entry name" value="PLP-dependent transferases"/>
    <property type="match status" value="1"/>
</dbReference>
<comment type="subunit">
    <text evidence="3">Homotetramer.</text>
</comment>
<organism evidence="9 10">
    <name type="scientific">Nocardiopsis akebiae</name>
    <dbReference type="NCBI Taxonomy" id="2831968"/>
    <lineage>
        <taxon>Bacteria</taxon>
        <taxon>Bacillati</taxon>
        <taxon>Actinomycetota</taxon>
        <taxon>Actinomycetes</taxon>
        <taxon>Streptosporangiales</taxon>
        <taxon>Nocardiopsidaceae</taxon>
        <taxon>Nocardiopsis</taxon>
    </lineage>
</organism>
<evidence type="ECO:0000256" key="6">
    <source>
        <dbReference type="ARBA" id="ARBA00022679"/>
    </source>
</evidence>
<comment type="cofactor">
    <cofactor evidence="1">
        <name>pyridoxal 5'-phosphate</name>
        <dbReference type="ChEBI" id="CHEBI:597326"/>
    </cofactor>
</comment>
<evidence type="ECO:0000256" key="2">
    <source>
        <dbReference type="ARBA" id="ARBA00008954"/>
    </source>
</evidence>
<keyword evidence="5 9" id="KW-0032">Aminotransferase</keyword>
<evidence type="ECO:0000313" key="10">
    <source>
        <dbReference type="Proteomes" id="UP000678016"/>
    </source>
</evidence>
<dbReference type="Pfam" id="PF00202">
    <property type="entry name" value="Aminotran_3"/>
    <property type="match status" value="1"/>
</dbReference>
<gene>
    <name evidence="9" type="ORF">KGD83_06865</name>
</gene>
<dbReference type="Gene3D" id="3.90.1150.10">
    <property type="entry name" value="Aspartate Aminotransferase, domain 1"/>
    <property type="match status" value="1"/>
</dbReference>
<accession>A0ABX8C747</accession>
<dbReference type="Proteomes" id="UP000678016">
    <property type="component" value="Chromosome"/>
</dbReference>
<dbReference type="InterPro" id="IPR015424">
    <property type="entry name" value="PyrdxlP-dep_Trfase"/>
</dbReference>
<evidence type="ECO:0000256" key="1">
    <source>
        <dbReference type="ARBA" id="ARBA00001933"/>
    </source>
</evidence>
<dbReference type="EC" id="2.6.1.44" evidence="4"/>
<dbReference type="RefSeq" id="WP_212643032.1">
    <property type="nucleotide sequence ID" value="NZ_CP074132.1"/>
</dbReference>